<proteinExistence type="predicted"/>
<dbReference type="RefSeq" id="WP_138659344.1">
    <property type="nucleotide sequence ID" value="NZ_VATY01000004.1"/>
</dbReference>
<dbReference type="EMBL" id="VATY01000004">
    <property type="protein sequence ID" value="TMM53720.1"/>
    <property type="molecule type" value="Genomic_DNA"/>
</dbReference>
<comment type="caution">
    <text evidence="2">The sequence shown here is derived from an EMBL/GenBank/DDBJ whole genome shotgun (WGS) entry which is preliminary data.</text>
</comment>
<feature type="transmembrane region" description="Helical" evidence="1">
    <location>
        <begin position="106"/>
        <end position="123"/>
    </location>
</feature>
<feature type="transmembrane region" description="Helical" evidence="1">
    <location>
        <begin position="9"/>
        <end position="30"/>
    </location>
</feature>
<keyword evidence="1" id="KW-1133">Transmembrane helix</keyword>
<dbReference type="Proteomes" id="UP000310314">
    <property type="component" value="Unassembled WGS sequence"/>
</dbReference>
<name>A0A5S3PHG3_9FLAO</name>
<dbReference type="AlphaFoldDB" id="A0A5S3PHG3"/>
<sequence>MKPRIAVKILLGIVIAVTLFHLCILLKVIPYDITWGGRLTNDTEMYVFETFSIGLNLILGMVLLFKGNLIKPLLPIKMVNVVLWVFLILFAVNTVGNLFAETNFEKGLSVITLACSLFLWIILRSKGAKKIKSKS</sequence>
<gene>
    <name evidence="2" type="ORF">FEE95_17635</name>
</gene>
<feature type="transmembrane region" description="Helical" evidence="1">
    <location>
        <begin position="50"/>
        <end position="69"/>
    </location>
</feature>
<protein>
    <submittedName>
        <fullName evidence="2">Uncharacterized protein</fullName>
    </submittedName>
</protein>
<evidence type="ECO:0000313" key="2">
    <source>
        <dbReference type="EMBL" id="TMM53720.1"/>
    </source>
</evidence>
<keyword evidence="1" id="KW-0472">Membrane</keyword>
<evidence type="ECO:0000256" key="1">
    <source>
        <dbReference type="SAM" id="Phobius"/>
    </source>
</evidence>
<keyword evidence="3" id="KW-1185">Reference proteome</keyword>
<feature type="transmembrane region" description="Helical" evidence="1">
    <location>
        <begin position="81"/>
        <end position="100"/>
    </location>
</feature>
<evidence type="ECO:0000313" key="3">
    <source>
        <dbReference type="Proteomes" id="UP000310314"/>
    </source>
</evidence>
<accession>A0A5S3PHG3</accession>
<reference evidence="2 3" key="1">
    <citation type="submission" date="2019-05" db="EMBL/GenBank/DDBJ databases">
        <authorList>
            <person name="Zhang J.-Y."/>
            <person name="Feg X."/>
            <person name="Du Z.-J."/>
        </authorList>
    </citation>
    <scope>NUCLEOTIDE SEQUENCE [LARGE SCALE GENOMIC DNA]</scope>
    <source>
        <strain evidence="2 3">RZ26</strain>
    </source>
</reference>
<dbReference type="OrthoDB" id="2868029at2"/>
<keyword evidence="1" id="KW-0812">Transmembrane</keyword>
<organism evidence="2 3">
    <name type="scientific">Maribacter algarum</name>
    <name type="common">ex Zhang et al. 2020</name>
    <dbReference type="NCBI Taxonomy" id="2578118"/>
    <lineage>
        <taxon>Bacteria</taxon>
        <taxon>Pseudomonadati</taxon>
        <taxon>Bacteroidota</taxon>
        <taxon>Flavobacteriia</taxon>
        <taxon>Flavobacteriales</taxon>
        <taxon>Flavobacteriaceae</taxon>
        <taxon>Maribacter</taxon>
    </lineage>
</organism>